<comment type="caution">
    <text evidence="5">The sequence shown here is derived from an EMBL/GenBank/DDBJ whole genome shotgun (WGS) entry which is preliminary data.</text>
</comment>
<dbReference type="SUPFAM" id="SSF48403">
    <property type="entry name" value="Ankyrin repeat"/>
    <property type="match status" value="4"/>
</dbReference>
<reference evidence="5 6" key="1">
    <citation type="submission" date="2018-12" db="EMBL/GenBank/DDBJ databases">
        <title>Draft genome sequence of Xylaria grammica IHI A82.</title>
        <authorList>
            <person name="Buettner E."/>
            <person name="Kellner H."/>
        </authorList>
    </citation>
    <scope>NUCLEOTIDE SEQUENCE [LARGE SCALE GENOMIC DNA]</scope>
    <source>
        <strain evidence="5 6">IHI A82</strain>
    </source>
</reference>
<dbReference type="AlphaFoldDB" id="A0A439D1N8"/>
<organism evidence="5 6">
    <name type="scientific">Xylaria grammica</name>
    <dbReference type="NCBI Taxonomy" id="363999"/>
    <lineage>
        <taxon>Eukaryota</taxon>
        <taxon>Fungi</taxon>
        <taxon>Dikarya</taxon>
        <taxon>Ascomycota</taxon>
        <taxon>Pezizomycotina</taxon>
        <taxon>Sordariomycetes</taxon>
        <taxon>Xylariomycetidae</taxon>
        <taxon>Xylariales</taxon>
        <taxon>Xylariaceae</taxon>
        <taxon>Xylaria</taxon>
    </lineage>
</organism>
<evidence type="ECO:0000313" key="6">
    <source>
        <dbReference type="Proteomes" id="UP000286045"/>
    </source>
</evidence>
<dbReference type="InterPro" id="IPR002110">
    <property type="entry name" value="Ankyrin_rpt"/>
</dbReference>
<proteinExistence type="predicted"/>
<name>A0A439D1N8_9PEZI</name>
<dbReference type="PANTHER" id="PTHR24198:SF194">
    <property type="entry name" value="INVERSIN-A"/>
    <property type="match status" value="1"/>
</dbReference>
<sequence>MIQEHEWKDVAGNISYSASLAPPLPTHNFDISGAVDRYYTTRLSIISRLISDTIRNRQCPSKISAHIGLVIPELWEGENLARADILVSDSGSEKLRHILEIFIATVSNNIASWEDIETNWNILQYILARSLGSILNCKLLESQTMKAFSDNLFRLAFNTAINSLWNRAERPNTQIPYQVITWLLRAGYNPNRSRRKHYLPNPLHSNHTVPALQYAVTFGDRFQTMVHLLLEFGADINAGNDDGEFSALQLVLDEHAMRFWTGSSPRVEYLQEAFIDKAVKGHNTKQLQILAEHALRHGKKDLLWNLCKQGFNLDFRRRADFGLSSEVTVITCAAEFCPSSQEDSWDGWLNFVLSLMPPSKWYFSDWPAQFLVDPLICAAEAGNNAAIRYFSDLGGLLDAQNEYGIFPLIAAVAHRRTNTCKLLLSLGADGSKTGPNGLSAIHTAAMIGHYEIIQVLTNVTEDKKGAIRLNRELRDILSRLCVIYQANIYVTDPALTALDIVVSHWELGLVRPEEYEESFKHLLRNGFYLSPPPVHYRLFKQYHMFSKYNYLLEILADIYLDMHSSFRDDWQHNSLKEDIGRCAIYSRCTRVIKKYFENCWELSREVLSSALSEGGIETAKFVLGLGVDIDIKTIGREDSSFLELAILSKDRNTIDWALSAEPGYYDPGALCAAVQLAVVTESIFCYEKVLARRPESLIADPLESTALGIAASGNNMQLLRDLLSALPPSPNCLIDRGSLFEPKDPFPRIEPFWRHRFLVPSRLSCRKGSPLTYAVGPGREKNFSLLLGHGYRPDALTLFRAIAVGSLEQIKFIYDSGLGDLIAKSPSYLSIPKPKVPFTRSRLLQIAVYNNRTDVAQWVLAQDPEVDGWREDKIFQKSPLQYAVECGNLELVHILLKHRVSPNGKPSKPAGMTALQSAAQKGFIGIAKILIDHETPADVNAHRSPLGGLTALESASQNGRLDMVQFLLSNGAKTEGTGQRQYIRAIRLAQNGGYVEVVNVLKAHRRWTRRDEESFRNENVEEYRVNVHESECSDSECEFPHECRSDSDDSEDGELRGDGYESDDGLSTSADMEEPGRIVHEFEGSDSEREFPYTSDSGDREDSDMEVGGYGNDDDVPASADTEFAGDDIANMFLEGTLASWPEVMTVDEVEKAFISYD</sequence>
<gene>
    <name evidence="5" type="ORF">EKO27_g6732</name>
</gene>
<feature type="repeat" description="ANK" evidence="3">
    <location>
        <begin position="207"/>
        <end position="241"/>
    </location>
</feature>
<evidence type="ECO:0000256" key="2">
    <source>
        <dbReference type="ARBA" id="ARBA00023043"/>
    </source>
</evidence>
<dbReference type="SMART" id="SM00248">
    <property type="entry name" value="ANK"/>
    <property type="match status" value="11"/>
</dbReference>
<dbReference type="PROSITE" id="PS50088">
    <property type="entry name" value="ANK_REPEAT"/>
    <property type="match status" value="2"/>
</dbReference>
<dbReference type="PROSITE" id="PS50297">
    <property type="entry name" value="ANK_REP_REGION"/>
    <property type="match status" value="1"/>
</dbReference>
<dbReference type="PANTHER" id="PTHR24198">
    <property type="entry name" value="ANKYRIN REPEAT AND PROTEIN KINASE DOMAIN-CONTAINING PROTEIN"/>
    <property type="match status" value="1"/>
</dbReference>
<feature type="compositionally biased region" description="Basic and acidic residues" evidence="4">
    <location>
        <begin position="1038"/>
        <end position="1059"/>
    </location>
</feature>
<dbReference type="InterPro" id="IPR036770">
    <property type="entry name" value="Ankyrin_rpt-contain_sf"/>
</dbReference>
<evidence type="ECO:0000313" key="5">
    <source>
        <dbReference type="EMBL" id="RWA08374.1"/>
    </source>
</evidence>
<dbReference type="Pfam" id="PF12796">
    <property type="entry name" value="Ank_2"/>
    <property type="match status" value="1"/>
</dbReference>
<dbReference type="Pfam" id="PF00023">
    <property type="entry name" value="Ank"/>
    <property type="match status" value="1"/>
</dbReference>
<feature type="repeat" description="ANK" evidence="3">
    <location>
        <begin position="947"/>
        <end position="979"/>
    </location>
</feature>
<dbReference type="EMBL" id="RYZI01000203">
    <property type="protein sequence ID" value="RWA08374.1"/>
    <property type="molecule type" value="Genomic_DNA"/>
</dbReference>
<dbReference type="Proteomes" id="UP000286045">
    <property type="component" value="Unassembled WGS sequence"/>
</dbReference>
<evidence type="ECO:0000256" key="3">
    <source>
        <dbReference type="PROSITE-ProRule" id="PRU00023"/>
    </source>
</evidence>
<evidence type="ECO:0000256" key="1">
    <source>
        <dbReference type="ARBA" id="ARBA00022737"/>
    </source>
</evidence>
<keyword evidence="2 3" id="KW-0040">ANK repeat</keyword>
<feature type="compositionally biased region" description="Basic and acidic residues" evidence="4">
    <location>
        <begin position="1074"/>
        <end position="1091"/>
    </location>
</feature>
<dbReference type="Gene3D" id="1.25.40.20">
    <property type="entry name" value="Ankyrin repeat-containing domain"/>
    <property type="match status" value="3"/>
</dbReference>
<protein>
    <submittedName>
        <fullName evidence="5">Uncharacterized protein</fullName>
    </submittedName>
</protein>
<evidence type="ECO:0000256" key="4">
    <source>
        <dbReference type="SAM" id="MobiDB-lite"/>
    </source>
</evidence>
<accession>A0A439D1N8</accession>
<keyword evidence="1" id="KW-0677">Repeat</keyword>
<dbReference type="STRING" id="363999.A0A439D1N8"/>
<feature type="region of interest" description="Disordered" evidence="4">
    <location>
        <begin position="1028"/>
        <end position="1121"/>
    </location>
</feature>
<dbReference type="Pfam" id="PF13637">
    <property type="entry name" value="Ank_4"/>
    <property type="match status" value="1"/>
</dbReference>
<keyword evidence="6" id="KW-1185">Reference proteome</keyword>